<dbReference type="PANTHER" id="PTHR43667:SF2">
    <property type="entry name" value="FATTY ACID C-METHYL TRANSFERASE"/>
    <property type="match status" value="1"/>
</dbReference>
<dbReference type="InterPro" id="IPR029063">
    <property type="entry name" value="SAM-dependent_MTases_sf"/>
</dbReference>
<dbReference type="InterPro" id="IPR050723">
    <property type="entry name" value="CFA/CMAS"/>
</dbReference>
<name>A0A4S4K900_9AGAM</name>
<dbReference type="Pfam" id="PF02353">
    <property type="entry name" value="CMAS"/>
    <property type="match status" value="1"/>
</dbReference>
<evidence type="ECO:0000313" key="1">
    <source>
        <dbReference type="EMBL" id="THG94401.1"/>
    </source>
</evidence>
<gene>
    <name evidence="1" type="ORF">EW145_g8147</name>
</gene>
<dbReference type="Proteomes" id="UP000308199">
    <property type="component" value="Unassembled WGS sequence"/>
</dbReference>
<organism evidence="1 2">
    <name type="scientific">Phellinidium pouzarii</name>
    <dbReference type="NCBI Taxonomy" id="167371"/>
    <lineage>
        <taxon>Eukaryota</taxon>
        <taxon>Fungi</taxon>
        <taxon>Dikarya</taxon>
        <taxon>Basidiomycota</taxon>
        <taxon>Agaricomycotina</taxon>
        <taxon>Agaricomycetes</taxon>
        <taxon>Hymenochaetales</taxon>
        <taxon>Hymenochaetaceae</taxon>
        <taxon>Phellinidium</taxon>
    </lineage>
</organism>
<dbReference type="SUPFAM" id="SSF53335">
    <property type="entry name" value="S-adenosyl-L-methionine-dependent methyltransferases"/>
    <property type="match status" value="1"/>
</dbReference>
<keyword evidence="2" id="KW-1185">Reference proteome</keyword>
<evidence type="ECO:0000313" key="2">
    <source>
        <dbReference type="Proteomes" id="UP000308199"/>
    </source>
</evidence>
<dbReference type="AlphaFoldDB" id="A0A4S4K900"/>
<accession>A0A4S4K900</accession>
<dbReference type="OrthoDB" id="8300214at2759"/>
<dbReference type="EMBL" id="SGPK01001109">
    <property type="protein sequence ID" value="THG94401.1"/>
    <property type="molecule type" value="Genomic_DNA"/>
</dbReference>
<protein>
    <submittedName>
        <fullName evidence="1">Uncharacterized protein</fullName>
    </submittedName>
</protein>
<dbReference type="Gene3D" id="3.40.50.150">
    <property type="entry name" value="Vaccinia Virus protein VP39"/>
    <property type="match status" value="1"/>
</dbReference>
<reference evidence="1 2" key="1">
    <citation type="submission" date="2019-02" db="EMBL/GenBank/DDBJ databases">
        <title>Genome sequencing of the rare red list fungi Phellinidium pouzarii.</title>
        <authorList>
            <person name="Buettner E."/>
            <person name="Kellner H."/>
        </authorList>
    </citation>
    <scope>NUCLEOTIDE SEQUENCE [LARGE SCALE GENOMIC DNA]</scope>
    <source>
        <strain evidence="1 2">DSM 108285</strain>
    </source>
</reference>
<comment type="caution">
    <text evidence="1">The sequence shown here is derived from an EMBL/GenBank/DDBJ whole genome shotgun (WGS) entry which is preliminary data.</text>
</comment>
<dbReference type="PANTHER" id="PTHR43667">
    <property type="entry name" value="CYCLOPROPANE-FATTY-ACYL-PHOSPHOLIPID SYNTHASE"/>
    <property type="match status" value="1"/>
</dbReference>
<sequence length="141" mass="16099">MPAEWAGAFDRVVSVEMVEQVGREFLEEYWRVIDWALNPTTGVGVVQSITIPEAIFLGGFLPTLTLLVQSLSSGSKGRLVIDAVSNIGPHYARTLREWRRRFISHFPDVIEPALKAEYPDIMAGENGQREIEVFKRKWIYY</sequence>
<proteinExistence type="predicted"/>